<dbReference type="PANTHER" id="PTHR11246">
    <property type="entry name" value="PRE-MRNA SPLICING FACTOR"/>
    <property type="match status" value="1"/>
</dbReference>
<evidence type="ECO:0000313" key="8">
    <source>
        <dbReference type="EMBL" id="ODQ63960.1"/>
    </source>
</evidence>
<dbReference type="Proteomes" id="UP000095009">
    <property type="component" value="Unassembled WGS sequence"/>
</dbReference>
<dbReference type="OrthoDB" id="440128at2759"/>
<accession>A0A1E3PF76</accession>
<keyword evidence="9" id="KW-1185">Reference proteome</keyword>
<dbReference type="GO" id="GO:0046540">
    <property type="term" value="C:U4/U6 x U5 tri-snRNP complex"/>
    <property type="evidence" value="ECO:0007669"/>
    <property type="project" value="EnsemblFungi"/>
</dbReference>
<feature type="region of interest" description="Disordered" evidence="6">
    <location>
        <begin position="48"/>
        <end position="70"/>
    </location>
</feature>
<dbReference type="InterPro" id="IPR010491">
    <property type="entry name" value="PRP1_N"/>
</dbReference>
<dbReference type="GO" id="GO:0045292">
    <property type="term" value="P:mRNA cis splicing, via spliceosome"/>
    <property type="evidence" value="ECO:0007669"/>
    <property type="project" value="EnsemblFungi"/>
</dbReference>
<dbReference type="Pfam" id="PF14559">
    <property type="entry name" value="TPR_19"/>
    <property type="match status" value="1"/>
</dbReference>
<comment type="subcellular location">
    <subcellularLocation>
        <location evidence="1">Nucleus</location>
    </subcellularLocation>
</comment>
<dbReference type="Pfam" id="PF23241">
    <property type="entry name" value="HAT_PRP39_C"/>
    <property type="match status" value="1"/>
</dbReference>
<dbReference type="SMART" id="SM00386">
    <property type="entry name" value="HAT"/>
    <property type="match status" value="13"/>
</dbReference>
<dbReference type="STRING" id="857566.A0A1E3PF76"/>
<reference evidence="8 9" key="1">
    <citation type="journal article" date="2016" name="Proc. Natl. Acad. Sci. U.S.A.">
        <title>Comparative genomics of biotechnologically important yeasts.</title>
        <authorList>
            <person name="Riley R."/>
            <person name="Haridas S."/>
            <person name="Wolfe K.H."/>
            <person name="Lopes M.R."/>
            <person name="Hittinger C.T."/>
            <person name="Goeker M."/>
            <person name="Salamov A.A."/>
            <person name="Wisecaver J.H."/>
            <person name="Long T.M."/>
            <person name="Calvey C.H."/>
            <person name="Aerts A.L."/>
            <person name="Barry K.W."/>
            <person name="Choi C."/>
            <person name="Clum A."/>
            <person name="Coughlan A.Y."/>
            <person name="Deshpande S."/>
            <person name="Douglass A.P."/>
            <person name="Hanson S.J."/>
            <person name="Klenk H.-P."/>
            <person name="LaButti K.M."/>
            <person name="Lapidus A."/>
            <person name="Lindquist E.A."/>
            <person name="Lipzen A.M."/>
            <person name="Meier-Kolthoff J.P."/>
            <person name="Ohm R.A."/>
            <person name="Otillar R.P."/>
            <person name="Pangilinan J.L."/>
            <person name="Peng Y."/>
            <person name="Rokas A."/>
            <person name="Rosa C.A."/>
            <person name="Scheuner C."/>
            <person name="Sibirny A.A."/>
            <person name="Slot J.C."/>
            <person name="Stielow J.B."/>
            <person name="Sun H."/>
            <person name="Kurtzman C.P."/>
            <person name="Blackwell M."/>
            <person name="Grigoriev I.V."/>
            <person name="Jeffries T.W."/>
        </authorList>
    </citation>
    <scope>NUCLEOTIDE SEQUENCE [LARGE SCALE GENOMIC DNA]</scope>
    <source>
        <strain evidence="8 9">DSM 6958</strain>
    </source>
</reference>
<keyword evidence="2" id="KW-0507">mRNA processing</keyword>
<evidence type="ECO:0000256" key="6">
    <source>
        <dbReference type="SAM" id="MobiDB-lite"/>
    </source>
</evidence>
<dbReference type="InterPro" id="IPR011990">
    <property type="entry name" value="TPR-like_helical_dom_sf"/>
</dbReference>
<dbReference type="PANTHER" id="PTHR11246:SF1">
    <property type="entry name" value="PRE-MRNA-PROCESSING FACTOR 6"/>
    <property type="match status" value="1"/>
</dbReference>
<dbReference type="AlphaFoldDB" id="A0A1E3PF76"/>
<protein>
    <submittedName>
        <fullName evidence="8">Putative mRNA splicing factor</fullName>
    </submittedName>
</protein>
<dbReference type="Gene3D" id="1.25.40.10">
    <property type="entry name" value="Tetratricopeptide repeat domain"/>
    <property type="match status" value="4"/>
</dbReference>
<evidence type="ECO:0000256" key="2">
    <source>
        <dbReference type="ARBA" id="ARBA00022664"/>
    </source>
</evidence>
<dbReference type="Pfam" id="PF06424">
    <property type="entry name" value="PRP1_N"/>
    <property type="match status" value="1"/>
</dbReference>
<evidence type="ECO:0000256" key="1">
    <source>
        <dbReference type="ARBA" id="ARBA00004123"/>
    </source>
</evidence>
<evidence type="ECO:0000256" key="3">
    <source>
        <dbReference type="ARBA" id="ARBA00022737"/>
    </source>
</evidence>
<proteinExistence type="predicted"/>
<name>A0A1E3PF76_9ASCO</name>
<dbReference type="FunFam" id="1.25.40.10:FF:000256">
    <property type="entry name" value="Probable pre-mRNA splicing factor prp1"/>
    <property type="match status" value="1"/>
</dbReference>
<gene>
    <name evidence="8" type="ORF">NADFUDRAFT_52945</name>
</gene>
<sequence>MSQKLSFLDMPAPEGYVPGLGRGAMGFTTRSDVGPGRASFTDDVLKTALGEEGTNNEEADRFKDSENEEGLLSVSGHDAADDEADLIYDQIEERMGERRKEQRLAREKKEKEEFERLNPKISTQFSNLKRALSNISDEQWANLPEVGDLTKRNKRLRQENNEQRYYAVPDSLLISAAEQGQTNTSIDVNEIHGSESDGTFTDFNTISSAKSKFLSLSLGHADGSIGGTESTIDSKGYLTSLENASQFSGSFTDMKRAKELLQSLCKTNPHTPNSWIALARCEEALKQFSKARKVIQQGCDNCPKNEDLWLENMRLNDHKTAKIVVSNAIKNLPNSVKLWMEACRLENDPMSKKVVLRKALEKNPHNVTLWKEAVNLEEDQEDARKLLESAVEFVPLSVELWLALAHVETPEKAKKILNKARKTIKVSYEIWVAAARLEEQTNAKASQIDKIIARGIKELKQEGGTLKRDQWIAEAEKCEEEGAILTSHAIIKASIGLDLDDTDKEARWQEDGQDSAKRGKFETSRAIYQFALDKFPHNIDLWRAYAELEKNNKTKDSLWNVLEKSVVTCPSAEFLWLIYAKEKWLDGDVAGARIILGRAFESNPNNEEIWLAAVKLEHENKEFDMARKLLKRARVEAGTARIWSKSVVLERHQKKYTDALALVTEGLQQYPEYDKLWMQKGQIYIAINKINDAREAFVIGTRSCPKSIPLWLLLSKLEESQNLIIKSRSILDRASLVNDKSTTLWVERIRLEKRSDNLSQAQTLISKALQECPTSGLVWRESILMEPPAKHKLKVREAILACGNDPYLLAIAGKSFWDSGKHAKAQNWFERAIQANTDIGDMWAWLFKFLEGTNKSSEEIDSLVKKCQEADPHHGECWTLVTKNLDNSGKSKGDILRLTAGILL</sequence>
<dbReference type="EMBL" id="KV454413">
    <property type="protein sequence ID" value="ODQ63960.1"/>
    <property type="molecule type" value="Genomic_DNA"/>
</dbReference>
<dbReference type="GO" id="GO:0071013">
    <property type="term" value="C:catalytic step 2 spliceosome"/>
    <property type="evidence" value="ECO:0007669"/>
    <property type="project" value="TreeGrafter"/>
</dbReference>
<evidence type="ECO:0000313" key="9">
    <source>
        <dbReference type="Proteomes" id="UP000095009"/>
    </source>
</evidence>
<evidence type="ECO:0000256" key="5">
    <source>
        <dbReference type="ARBA" id="ARBA00023242"/>
    </source>
</evidence>
<keyword evidence="5" id="KW-0539">Nucleus</keyword>
<dbReference type="Pfam" id="PF13428">
    <property type="entry name" value="TPR_14"/>
    <property type="match status" value="1"/>
</dbReference>
<dbReference type="InterPro" id="IPR019734">
    <property type="entry name" value="TPR_rpt"/>
</dbReference>
<feature type="domain" description="PRP1 splicing factor N-terminal" evidence="7">
    <location>
        <begin position="12"/>
        <end position="152"/>
    </location>
</feature>
<dbReference type="SMART" id="SM00028">
    <property type="entry name" value="TPR"/>
    <property type="match status" value="6"/>
</dbReference>
<dbReference type="InterPro" id="IPR045075">
    <property type="entry name" value="Syf1-like"/>
</dbReference>
<keyword evidence="4" id="KW-0508">mRNA splicing</keyword>
<dbReference type="InterPro" id="IPR003107">
    <property type="entry name" value="HAT"/>
</dbReference>
<organism evidence="8 9">
    <name type="scientific">Nadsonia fulvescens var. elongata DSM 6958</name>
    <dbReference type="NCBI Taxonomy" id="857566"/>
    <lineage>
        <taxon>Eukaryota</taxon>
        <taxon>Fungi</taxon>
        <taxon>Dikarya</taxon>
        <taxon>Ascomycota</taxon>
        <taxon>Saccharomycotina</taxon>
        <taxon>Dipodascomycetes</taxon>
        <taxon>Dipodascales</taxon>
        <taxon>Dipodascales incertae sedis</taxon>
        <taxon>Nadsonia</taxon>
    </lineage>
</organism>
<dbReference type="GO" id="GO:0000244">
    <property type="term" value="P:spliceosomal tri-snRNP complex assembly"/>
    <property type="evidence" value="ECO:0007669"/>
    <property type="project" value="TreeGrafter"/>
</dbReference>
<keyword evidence="3" id="KW-0677">Repeat</keyword>
<evidence type="ECO:0000259" key="7">
    <source>
        <dbReference type="Pfam" id="PF06424"/>
    </source>
</evidence>
<dbReference type="SUPFAM" id="SSF48452">
    <property type="entry name" value="TPR-like"/>
    <property type="match status" value="4"/>
</dbReference>
<evidence type="ECO:0000256" key="4">
    <source>
        <dbReference type="ARBA" id="ARBA00023187"/>
    </source>
</evidence>
<dbReference type="InterPro" id="IPR059164">
    <property type="entry name" value="HAT_PRP39_C"/>
</dbReference>